<dbReference type="KEGG" id="edy:F0320_18485"/>
<dbReference type="RefSeq" id="WP_233443236.1">
    <property type="nucleotide sequence ID" value="NZ_CP126604.1"/>
</dbReference>
<dbReference type="Proteomes" id="UP000323234">
    <property type="component" value="Chromosome"/>
</dbReference>
<accession>A0AAU7IZY2</accession>
<dbReference type="InterPro" id="IPR003458">
    <property type="entry name" value="Phage_T4_Gp38_tail_assem"/>
</dbReference>
<evidence type="ECO:0000313" key="2">
    <source>
        <dbReference type="Proteomes" id="UP000323234"/>
    </source>
</evidence>
<dbReference type="PANTHER" id="PTHR34413">
    <property type="entry name" value="PROPHAGE TAIL FIBER ASSEMBLY PROTEIN HOMOLOG TFAE-RELATED-RELATED"/>
    <property type="match status" value="1"/>
</dbReference>
<gene>
    <name evidence="1" type="ORF">F0320_18485</name>
</gene>
<proteinExistence type="predicted"/>
<name>A0AAU7IZY2_9ENTR</name>
<sequence length="212" mass="23991">MTMQSGVFEKYNPLDKWGEYTADKVAKLSQEELELYYIAKSPGVNIVFLKDEYGNDWYRWLKTLSKDTLKISFNPQSKKIIHFSYDASAIFPINQIVVEVEADNVPDEFTNAGNNALGGAFIFDGGKIILAPVDYRAEAQRKKLELLTQANNAITMLQDAIELDMATEEDAVKLQTWKKFRVLLSRVDVSKPDWPPLPDTEIGVSKIVPLPD</sequence>
<dbReference type="EMBL" id="CP126604">
    <property type="protein sequence ID" value="XBN39264.1"/>
    <property type="molecule type" value="Genomic_DNA"/>
</dbReference>
<protein>
    <submittedName>
        <fullName evidence="1">Tail fiber assembly protein</fullName>
    </submittedName>
</protein>
<dbReference type="AlphaFoldDB" id="A0AAU7IZY2"/>
<evidence type="ECO:0000313" key="1">
    <source>
        <dbReference type="EMBL" id="XBN39264.1"/>
    </source>
</evidence>
<dbReference type="InterPro" id="IPR051220">
    <property type="entry name" value="TFA_Chaperone"/>
</dbReference>
<organism evidence="1 2">
    <name type="scientific">Enterobacter dykesii</name>
    <dbReference type="NCBI Taxonomy" id="2797506"/>
    <lineage>
        <taxon>Bacteria</taxon>
        <taxon>Pseudomonadati</taxon>
        <taxon>Pseudomonadota</taxon>
        <taxon>Gammaproteobacteria</taxon>
        <taxon>Enterobacterales</taxon>
        <taxon>Enterobacteriaceae</taxon>
        <taxon>Enterobacter</taxon>
    </lineage>
</organism>
<reference evidence="1" key="1">
    <citation type="submission" date="2023-05" db="EMBL/GenBank/DDBJ databases">
        <title>Complete genome sequence data from fresh produce 2nd batch.</title>
        <authorList>
            <person name="Stein M."/>
            <person name="Cho G.-S."/>
            <person name="Brinks E."/>
            <person name="Franz C.M.A.P."/>
        </authorList>
    </citation>
    <scope>NUCLEOTIDE SEQUENCE [LARGE SCALE GENOMIC DNA]</scope>
    <source>
        <strain evidence="1">E1</strain>
    </source>
</reference>
<dbReference type="Pfam" id="PF02413">
    <property type="entry name" value="Caudo_TAP"/>
    <property type="match status" value="1"/>
</dbReference>
<dbReference type="PANTHER" id="PTHR34413:SF2">
    <property type="entry name" value="PROPHAGE TAIL FIBER ASSEMBLY PROTEIN HOMOLOG TFAE-RELATED"/>
    <property type="match status" value="1"/>
</dbReference>
<keyword evidence="2" id="KW-1185">Reference proteome</keyword>